<dbReference type="PANTHER" id="PTHR30447">
    <property type="entry name" value="FRUCTOSE-1,6-BISPHOSPHATASE CLASS 2"/>
    <property type="match status" value="1"/>
</dbReference>
<dbReference type="GO" id="GO:0006094">
    <property type="term" value="P:gluconeogenesis"/>
    <property type="evidence" value="ECO:0007669"/>
    <property type="project" value="InterPro"/>
</dbReference>
<evidence type="ECO:0000256" key="3">
    <source>
        <dbReference type="ARBA" id="ARBA00023211"/>
    </source>
</evidence>
<dbReference type="PANTHER" id="PTHR30447:SF0">
    <property type="entry name" value="FRUCTOSE-1,6-BISPHOSPHATASE 1 CLASS 2-RELATED"/>
    <property type="match status" value="1"/>
</dbReference>
<evidence type="ECO:0008006" key="6">
    <source>
        <dbReference type="Google" id="ProtNLM"/>
    </source>
</evidence>
<evidence type="ECO:0000313" key="5">
    <source>
        <dbReference type="EMBL" id="SVA09097.1"/>
    </source>
</evidence>
<dbReference type="Gene3D" id="3.40.190.90">
    <property type="match status" value="1"/>
</dbReference>
<dbReference type="GO" id="GO:0046872">
    <property type="term" value="F:metal ion binding"/>
    <property type="evidence" value="ECO:0007669"/>
    <property type="project" value="UniProtKB-KW"/>
</dbReference>
<dbReference type="Gene3D" id="3.30.540.10">
    <property type="entry name" value="Fructose-1,6-Bisphosphatase, subunit A, domain 1"/>
    <property type="match status" value="1"/>
</dbReference>
<dbReference type="EMBL" id="UINC01003769">
    <property type="protein sequence ID" value="SVA09097.1"/>
    <property type="molecule type" value="Genomic_DNA"/>
</dbReference>
<evidence type="ECO:0000256" key="1">
    <source>
        <dbReference type="ARBA" id="ARBA00022723"/>
    </source>
</evidence>
<keyword evidence="1" id="KW-0479">Metal-binding</keyword>
<dbReference type="GO" id="GO:0005829">
    <property type="term" value="C:cytosol"/>
    <property type="evidence" value="ECO:0007669"/>
    <property type="project" value="TreeGrafter"/>
</dbReference>
<dbReference type="AlphaFoldDB" id="A0A381T3B1"/>
<dbReference type="GO" id="GO:0030388">
    <property type="term" value="P:fructose 1,6-bisphosphate metabolic process"/>
    <property type="evidence" value="ECO:0007669"/>
    <property type="project" value="TreeGrafter"/>
</dbReference>
<dbReference type="InterPro" id="IPR004464">
    <property type="entry name" value="FBPase_class-2/SBPase"/>
</dbReference>
<keyword evidence="3" id="KW-0464">Manganese</keyword>
<evidence type="ECO:0000256" key="2">
    <source>
        <dbReference type="ARBA" id="ARBA00022801"/>
    </source>
</evidence>
<protein>
    <recommendedName>
        <fullName evidence="6">Fructose-1,6-bisphosphatase</fullName>
    </recommendedName>
</protein>
<keyword evidence="2" id="KW-0378">Hydrolase</keyword>
<dbReference type="PIRSF" id="PIRSF004532">
    <property type="entry name" value="GlpX"/>
    <property type="match status" value="1"/>
</dbReference>
<evidence type="ECO:0000256" key="4">
    <source>
        <dbReference type="ARBA" id="ARBA00023277"/>
    </source>
</evidence>
<sequence length="323" mass="34705">MTTEFLDRNLALEAVRITEAAALSSSLHMGRGDEKAADQAAVNAMREFLNNLSISGTIIIGEGERDKAPMLYIGEKVGLGGPKVDIALDPLEGTTITAKGGENALSVLAMAEAGGFLHSPDIYMHKIAYGKKYEGLDIDPESPADDIITSFAKYSEIKIENIVVCVLDRPRHEMLIKKIRSTGARIKLIPDGDVSAVIATSFEDSGVDIYMGIGGSPEGVLAAAALRCIGGKIYTKLIFDNDYDKERASSMGITDPNRIYRTNDLASGDVMFSATGVTDGTLLKGVLIKNEVATTQSVIMRSKTKTVRYVSASHDLRVKDIVK</sequence>
<dbReference type="Pfam" id="PF03320">
    <property type="entry name" value="FBPase_glpX"/>
    <property type="match status" value="1"/>
</dbReference>
<proteinExistence type="predicted"/>
<dbReference type="GO" id="GO:0006071">
    <property type="term" value="P:glycerol metabolic process"/>
    <property type="evidence" value="ECO:0007669"/>
    <property type="project" value="InterPro"/>
</dbReference>
<reference evidence="5" key="1">
    <citation type="submission" date="2018-05" db="EMBL/GenBank/DDBJ databases">
        <authorList>
            <person name="Lanie J.A."/>
            <person name="Ng W.-L."/>
            <person name="Kazmierczak K.M."/>
            <person name="Andrzejewski T.M."/>
            <person name="Davidsen T.M."/>
            <person name="Wayne K.J."/>
            <person name="Tettelin H."/>
            <person name="Glass J.I."/>
            <person name="Rusch D."/>
            <person name="Podicherti R."/>
            <person name="Tsui H.-C.T."/>
            <person name="Winkler M.E."/>
        </authorList>
    </citation>
    <scope>NUCLEOTIDE SEQUENCE</scope>
</reference>
<accession>A0A381T3B1</accession>
<organism evidence="5">
    <name type="scientific">marine metagenome</name>
    <dbReference type="NCBI Taxonomy" id="408172"/>
    <lineage>
        <taxon>unclassified sequences</taxon>
        <taxon>metagenomes</taxon>
        <taxon>ecological metagenomes</taxon>
    </lineage>
</organism>
<dbReference type="CDD" id="cd01516">
    <property type="entry name" value="FBPase_glpX"/>
    <property type="match status" value="1"/>
</dbReference>
<dbReference type="SUPFAM" id="SSF56655">
    <property type="entry name" value="Carbohydrate phosphatase"/>
    <property type="match status" value="1"/>
</dbReference>
<gene>
    <name evidence="5" type="ORF">METZ01_LOCUS61951</name>
</gene>
<keyword evidence="4" id="KW-0119">Carbohydrate metabolism</keyword>
<name>A0A381T3B1_9ZZZZ</name>
<dbReference type="GO" id="GO:0042132">
    <property type="term" value="F:fructose 1,6-bisphosphate 1-phosphatase activity"/>
    <property type="evidence" value="ECO:0007669"/>
    <property type="project" value="InterPro"/>
</dbReference>
<dbReference type="NCBIfam" id="TIGR00330">
    <property type="entry name" value="glpX"/>
    <property type="match status" value="1"/>
</dbReference>